<dbReference type="AlphaFoldDB" id="A0A926EVL2"/>
<dbReference type="NCBIfam" id="TIGR00762">
    <property type="entry name" value="DegV"/>
    <property type="match status" value="1"/>
</dbReference>
<dbReference type="Gene3D" id="3.30.1180.10">
    <property type="match status" value="1"/>
</dbReference>
<evidence type="ECO:0000256" key="1">
    <source>
        <dbReference type="ARBA" id="ARBA00023121"/>
    </source>
</evidence>
<dbReference type="EMBL" id="JACRTK010000002">
    <property type="protein sequence ID" value="MBC8590688.1"/>
    <property type="molecule type" value="Genomic_DNA"/>
</dbReference>
<accession>A0A926EVL2</accession>
<evidence type="ECO:0000313" key="2">
    <source>
        <dbReference type="EMBL" id="MBC8590688.1"/>
    </source>
</evidence>
<protein>
    <submittedName>
        <fullName evidence="2">DegV family protein</fullName>
    </submittedName>
</protein>
<organism evidence="2 3">
    <name type="scientific">Wansuia hejianensis</name>
    <dbReference type="NCBI Taxonomy" id="2763667"/>
    <lineage>
        <taxon>Bacteria</taxon>
        <taxon>Bacillati</taxon>
        <taxon>Bacillota</taxon>
        <taxon>Clostridia</taxon>
        <taxon>Lachnospirales</taxon>
        <taxon>Lachnospiraceae</taxon>
        <taxon>Wansuia</taxon>
    </lineage>
</organism>
<reference evidence="2 3" key="1">
    <citation type="submission" date="2020-08" db="EMBL/GenBank/DDBJ databases">
        <title>Genome public.</title>
        <authorList>
            <person name="Liu C."/>
            <person name="Sun Q."/>
        </authorList>
    </citation>
    <scope>NUCLEOTIDE SEQUENCE [LARGE SCALE GENOMIC DNA]</scope>
    <source>
        <strain evidence="2 3">NSJ-26</strain>
    </source>
</reference>
<gene>
    <name evidence="2" type="ORF">H8689_06020</name>
</gene>
<dbReference type="Gene3D" id="3.40.50.10170">
    <property type="match status" value="1"/>
</dbReference>
<evidence type="ECO:0000313" key="3">
    <source>
        <dbReference type="Proteomes" id="UP000601522"/>
    </source>
</evidence>
<dbReference type="PANTHER" id="PTHR33434">
    <property type="entry name" value="DEGV DOMAIN-CONTAINING PROTEIN DR_1986-RELATED"/>
    <property type="match status" value="1"/>
</dbReference>
<dbReference type="InterPro" id="IPR050270">
    <property type="entry name" value="DegV_domain_contain"/>
</dbReference>
<name>A0A926EVL2_9FIRM</name>
<dbReference type="GO" id="GO:0008289">
    <property type="term" value="F:lipid binding"/>
    <property type="evidence" value="ECO:0007669"/>
    <property type="project" value="UniProtKB-KW"/>
</dbReference>
<keyword evidence="3" id="KW-1185">Reference proteome</keyword>
<dbReference type="InterPro" id="IPR003797">
    <property type="entry name" value="DegV"/>
</dbReference>
<comment type="caution">
    <text evidence="2">The sequence shown here is derived from an EMBL/GenBank/DDBJ whole genome shotgun (WGS) entry which is preliminary data.</text>
</comment>
<dbReference type="RefSeq" id="WP_249323525.1">
    <property type="nucleotide sequence ID" value="NZ_JACRTK010000002.1"/>
</dbReference>
<dbReference type="SUPFAM" id="SSF82549">
    <property type="entry name" value="DAK1/DegV-like"/>
    <property type="match status" value="1"/>
</dbReference>
<dbReference type="Pfam" id="PF02645">
    <property type="entry name" value="DegV"/>
    <property type="match status" value="1"/>
</dbReference>
<dbReference type="PROSITE" id="PS51482">
    <property type="entry name" value="DEGV"/>
    <property type="match status" value="1"/>
</dbReference>
<dbReference type="Proteomes" id="UP000601522">
    <property type="component" value="Unassembled WGS sequence"/>
</dbReference>
<sequence>MTKIKIITDSTSYISKEYVVQEGISVVPLNYVFGGETFQEGFKGEFDEFFENLASTDLFPTTSQPAAGDFYEIFKESLKYYDEIIVILLSSKLSGTYNSASLAKDMLGDERITIIDSETSASNLRYLVEDAVKMSKLGKTSREITDYLNNKKKNMHVYLTTGTLEYLRRGGRLSSLQSKLGNLLNIKPIIGLENGKLQLLDKLRGKNKAISKIISFIPEDVEKISICQILNLDEALKFKSILEEKFSKAIITIDDLGPVVGAHLGPKTIGICFY</sequence>
<proteinExistence type="predicted"/>
<dbReference type="PANTHER" id="PTHR33434:SF2">
    <property type="entry name" value="FATTY ACID-BINDING PROTEIN TM_1468"/>
    <property type="match status" value="1"/>
</dbReference>
<dbReference type="InterPro" id="IPR043168">
    <property type="entry name" value="DegV_C"/>
</dbReference>
<keyword evidence="1" id="KW-0446">Lipid-binding</keyword>